<dbReference type="EMBL" id="JBIYDN010000021">
    <property type="protein sequence ID" value="MFK4445836.1"/>
    <property type="molecule type" value="Genomic_DNA"/>
</dbReference>
<keyword evidence="3" id="KW-1185">Reference proteome</keyword>
<gene>
    <name evidence="2" type="ORF">ABH943_005868</name>
</gene>
<name>A0ABW8MQ64_9BURK</name>
<feature type="region of interest" description="Disordered" evidence="1">
    <location>
        <begin position="30"/>
        <end position="50"/>
    </location>
</feature>
<accession>A0ABW8MQ64</accession>
<proteinExistence type="predicted"/>
<sequence length="70" mass="7669">MKRRTARQLVAQLADLKHLARCSALRASALSRTIGQSPDEETGRPTDSIKSVRNEVEQESFAGAAHEIHA</sequence>
<organism evidence="2 3">
    <name type="scientific">Caballeronia udeis</name>
    <dbReference type="NCBI Taxonomy" id="1232866"/>
    <lineage>
        <taxon>Bacteria</taxon>
        <taxon>Pseudomonadati</taxon>
        <taxon>Pseudomonadota</taxon>
        <taxon>Betaproteobacteria</taxon>
        <taxon>Burkholderiales</taxon>
        <taxon>Burkholderiaceae</taxon>
        <taxon>Caballeronia</taxon>
    </lineage>
</organism>
<evidence type="ECO:0000313" key="2">
    <source>
        <dbReference type="EMBL" id="MFK4445836.1"/>
    </source>
</evidence>
<comment type="caution">
    <text evidence="2">The sequence shown here is derived from an EMBL/GenBank/DDBJ whole genome shotgun (WGS) entry which is preliminary data.</text>
</comment>
<protein>
    <submittedName>
        <fullName evidence="2">Uncharacterized protein</fullName>
    </submittedName>
</protein>
<reference evidence="2 3" key="1">
    <citation type="submission" date="2024-11" db="EMBL/GenBank/DDBJ databases">
        <title>Using genomics to understand microbial adaptation to soil warming.</title>
        <authorList>
            <person name="Deangelis K.M. PhD."/>
        </authorList>
    </citation>
    <scope>NUCLEOTIDE SEQUENCE [LARGE SCALE GENOMIC DNA]</scope>
    <source>
        <strain evidence="2 3">GAS97</strain>
    </source>
</reference>
<dbReference type="Proteomes" id="UP001620514">
    <property type="component" value="Unassembled WGS sequence"/>
</dbReference>
<evidence type="ECO:0000256" key="1">
    <source>
        <dbReference type="SAM" id="MobiDB-lite"/>
    </source>
</evidence>
<evidence type="ECO:0000313" key="3">
    <source>
        <dbReference type="Proteomes" id="UP001620514"/>
    </source>
</evidence>